<dbReference type="PROSITE" id="PS00464">
    <property type="entry name" value="RIBOSOMAL_L22"/>
    <property type="match status" value="1"/>
</dbReference>
<dbReference type="GO" id="GO:0022625">
    <property type="term" value="C:cytosolic large ribosomal subunit"/>
    <property type="evidence" value="ECO:0007669"/>
    <property type="project" value="TreeGrafter"/>
</dbReference>
<evidence type="ECO:0000256" key="7">
    <source>
        <dbReference type="HAMAP-Rule" id="MF_01331"/>
    </source>
</evidence>
<gene>
    <name evidence="7 11" type="primary">rplV</name>
    <name evidence="11" type="ORF">PR017_05650</name>
</gene>
<organism evidence="11 12">
    <name type="scientific">Rhizobium tumorigenes</name>
    <dbReference type="NCBI Taxonomy" id="2041385"/>
    <lineage>
        <taxon>Bacteria</taxon>
        <taxon>Pseudomonadati</taxon>
        <taxon>Pseudomonadota</taxon>
        <taxon>Alphaproteobacteria</taxon>
        <taxon>Hyphomicrobiales</taxon>
        <taxon>Rhizobiaceae</taxon>
        <taxon>Rhizobium/Agrobacterium group</taxon>
        <taxon>Rhizobium</taxon>
    </lineage>
</organism>
<dbReference type="RefSeq" id="WP_111220683.1">
    <property type="nucleotide sequence ID" value="NZ_CP117255.1"/>
</dbReference>
<proteinExistence type="inferred from homology"/>
<comment type="similarity">
    <text evidence="1 7 8">Belongs to the universal ribosomal protein uL22 family.</text>
</comment>
<accession>A0AAF1KT13</accession>
<reference evidence="11 12" key="1">
    <citation type="journal article" date="2018" name="Sci. Rep.">
        <title>Rhizobium tumorigenes sp. nov., a novel plant tumorigenic bacterium isolated from cane gall tumors on thornless blackberry.</title>
        <authorList>
            <person name="Kuzmanovi N."/>
            <person name="Smalla K."/>
            <person name="Gronow S."/>
            <person name="PuBawska J."/>
        </authorList>
    </citation>
    <scope>NUCLEOTIDE SEQUENCE [LARGE SCALE GENOMIC DNA]</scope>
    <source>
        <strain evidence="11 12">1078</strain>
    </source>
</reference>
<evidence type="ECO:0000313" key="11">
    <source>
        <dbReference type="EMBL" id="WFR96610.1"/>
    </source>
</evidence>
<dbReference type="GO" id="GO:0019843">
    <property type="term" value="F:rRNA binding"/>
    <property type="evidence" value="ECO:0007669"/>
    <property type="project" value="UniProtKB-UniRule"/>
</dbReference>
<sequence length="130" mass="14369">MGKAKTERRLKDNEAQAVARTLRVSPQKLNLVAALIRGMKVERALAELEFSRKRISGAVKKTLESAIANAENNHDLDVDALVVAEAYVGKSIVMKRFHARGRGRASRVEKPFAHLTIVVREVQPAQEEAA</sequence>
<dbReference type="PANTHER" id="PTHR13501">
    <property type="entry name" value="CHLOROPLAST 50S RIBOSOMAL PROTEIN L22-RELATED"/>
    <property type="match status" value="1"/>
</dbReference>
<comment type="function">
    <text evidence="7 10">This protein binds specifically to 23S rRNA; its binding is stimulated by other ribosomal proteins, e.g., L4, L17, and L20. It is important during the early stages of 50S assembly. It makes multiple contacts with different domains of the 23S rRNA in the assembled 50S subunit and ribosome.</text>
</comment>
<dbReference type="Gene3D" id="3.90.470.10">
    <property type="entry name" value="Ribosomal protein L22/L17"/>
    <property type="match status" value="1"/>
</dbReference>
<evidence type="ECO:0000256" key="9">
    <source>
        <dbReference type="RuleBase" id="RU004006"/>
    </source>
</evidence>
<dbReference type="HAMAP" id="MF_01331_B">
    <property type="entry name" value="Ribosomal_uL22_B"/>
    <property type="match status" value="1"/>
</dbReference>
<evidence type="ECO:0000256" key="5">
    <source>
        <dbReference type="ARBA" id="ARBA00023274"/>
    </source>
</evidence>
<dbReference type="InterPro" id="IPR018260">
    <property type="entry name" value="Ribosomal_uL22_CS"/>
</dbReference>
<evidence type="ECO:0000256" key="1">
    <source>
        <dbReference type="ARBA" id="ARBA00009451"/>
    </source>
</evidence>
<evidence type="ECO:0000256" key="2">
    <source>
        <dbReference type="ARBA" id="ARBA00022730"/>
    </source>
</evidence>
<comment type="function">
    <text evidence="7">The globular domain of the protein is located near the polypeptide exit tunnel on the outside of the subunit, while an extended beta-hairpin is found that lines the wall of the exit tunnel in the center of the 70S ribosome.</text>
</comment>
<comment type="subunit">
    <text evidence="7 9">Part of the 50S ribosomal subunit.</text>
</comment>
<keyword evidence="5 7" id="KW-0687">Ribonucleoprotein</keyword>
<dbReference type="AlphaFoldDB" id="A0AAF1KT13"/>
<dbReference type="InterPro" id="IPR047867">
    <property type="entry name" value="Ribosomal_uL22_bac/org-type"/>
</dbReference>
<evidence type="ECO:0000256" key="4">
    <source>
        <dbReference type="ARBA" id="ARBA00022980"/>
    </source>
</evidence>
<dbReference type="InterPro" id="IPR005727">
    <property type="entry name" value="Ribosomal_uL22_bac/chlpt-type"/>
</dbReference>
<dbReference type="PANTHER" id="PTHR13501:SF8">
    <property type="entry name" value="LARGE RIBOSOMAL SUBUNIT PROTEIN UL22M"/>
    <property type="match status" value="1"/>
</dbReference>
<keyword evidence="2 7" id="KW-0699">rRNA-binding</keyword>
<keyword evidence="4 7" id="KW-0689">Ribosomal protein</keyword>
<dbReference type="InterPro" id="IPR036394">
    <property type="entry name" value="Ribosomal_uL22_sf"/>
</dbReference>
<dbReference type="GO" id="GO:0003735">
    <property type="term" value="F:structural constituent of ribosome"/>
    <property type="evidence" value="ECO:0007669"/>
    <property type="project" value="InterPro"/>
</dbReference>
<protein>
    <recommendedName>
        <fullName evidence="6 7">Large ribosomal subunit protein uL22</fullName>
    </recommendedName>
</protein>
<evidence type="ECO:0000256" key="10">
    <source>
        <dbReference type="RuleBase" id="RU004008"/>
    </source>
</evidence>
<dbReference type="InterPro" id="IPR001063">
    <property type="entry name" value="Ribosomal_uL22"/>
</dbReference>
<evidence type="ECO:0000256" key="8">
    <source>
        <dbReference type="RuleBase" id="RU004005"/>
    </source>
</evidence>
<dbReference type="SUPFAM" id="SSF54843">
    <property type="entry name" value="Ribosomal protein L22"/>
    <property type="match status" value="1"/>
</dbReference>
<evidence type="ECO:0000313" key="12">
    <source>
        <dbReference type="Proteomes" id="UP000249499"/>
    </source>
</evidence>
<reference evidence="12" key="2">
    <citation type="journal article" date="2023" name="MicrobiologyOpen">
        <title>Genomics of the tumorigenes clade of the family Rhizobiaceae and description of Rhizobium rhododendri sp. nov.</title>
        <authorList>
            <person name="Kuzmanovic N."/>
            <person name="diCenzo G.C."/>
            <person name="Bunk B."/>
            <person name="Sproeer C."/>
            <person name="Fruehling A."/>
            <person name="Neumann-Schaal M."/>
            <person name="Overmann J."/>
            <person name="Smalla K."/>
        </authorList>
    </citation>
    <scope>NUCLEOTIDE SEQUENCE [LARGE SCALE GENOMIC DNA]</scope>
    <source>
        <strain evidence="12">1078</strain>
    </source>
</reference>
<name>A0AAF1KT13_9HYPH</name>
<evidence type="ECO:0000256" key="6">
    <source>
        <dbReference type="ARBA" id="ARBA00035207"/>
    </source>
</evidence>
<keyword evidence="3 7" id="KW-0694">RNA-binding</keyword>
<dbReference type="GO" id="GO:0006412">
    <property type="term" value="P:translation"/>
    <property type="evidence" value="ECO:0007669"/>
    <property type="project" value="UniProtKB-UniRule"/>
</dbReference>
<keyword evidence="12" id="KW-1185">Reference proteome</keyword>
<dbReference type="EMBL" id="CP117255">
    <property type="protein sequence ID" value="WFR96610.1"/>
    <property type="molecule type" value="Genomic_DNA"/>
</dbReference>
<dbReference type="Pfam" id="PF00237">
    <property type="entry name" value="Ribosomal_L22"/>
    <property type="match status" value="1"/>
</dbReference>
<dbReference type="KEGG" id="rtu:PR017_05650"/>
<dbReference type="NCBIfam" id="TIGR01044">
    <property type="entry name" value="rplV_bact"/>
    <property type="match status" value="1"/>
</dbReference>
<dbReference type="Proteomes" id="UP000249499">
    <property type="component" value="Chromosome"/>
</dbReference>
<evidence type="ECO:0000256" key="3">
    <source>
        <dbReference type="ARBA" id="ARBA00022884"/>
    </source>
</evidence>
<dbReference type="CDD" id="cd00336">
    <property type="entry name" value="Ribosomal_L22"/>
    <property type="match status" value="1"/>
</dbReference>